<organism evidence="2">
    <name type="scientific">marine metagenome</name>
    <dbReference type="NCBI Taxonomy" id="408172"/>
    <lineage>
        <taxon>unclassified sequences</taxon>
        <taxon>metagenomes</taxon>
        <taxon>ecological metagenomes</taxon>
    </lineage>
</organism>
<reference evidence="2" key="1">
    <citation type="submission" date="2018-05" db="EMBL/GenBank/DDBJ databases">
        <authorList>
            <person name="Lanie J.A."/>
            <person name="Ng W.-L."/>
            <person name="Kazmierczak K.M."/>
            <person name="Andrzejewski T.M."/>
            <person name="Davidsen T.M."/>
            <person name="Wayne K.J."/>
            <person name="Tettelin H."/>
            <person name="Glass J.I."/>
            <person name="Rusch D."/>
            <person name="Podicherti R."/>
            <person name="Tsui H.-C.T."/>
            <person name="Winkler M.E."/>
        </authorList>
    </citation>
    <scope>NUCLEOTIDE SEQUENCE</scope>
</reference>
<accession>A0A381U6T9</accession>
<keyword evidence="1" id="KW-0812">Transmembrane</keyword>
<protein>
    <submittedName>
        <fullName evidence="2">Uncharacterized protein</fullName>
    </submittedName>
</protein>
<proteinExistence type="predicted"/>
<evidence type="ECO:0000256" key="1">
    <source>
        <dbReference type="SAM" id="Phobius"/>
    </source>
</evidence>
<feature type="transmembrane region" description="Helical" evidence="1">
    <location>
        <begin position="345"/>
        <end position="365"/>
    </location>
</feature>
<evidence type="ECO:0000313" key="2">
    <source>
        <dbReference type="EMBL" id="SVA23955.1"/>
    </source>
</evidence>
<keyword evidence="1" id="KW-1133">Transmembrane helix</keyword>
<feature type="transmembrane region" description="Helical" evidence="1">
    <location>
        <begin position="371"/>
        <end position="388"/>
    </location>
</feature>
<sequence>MAEVESDSEAPTGFQAVKFAGIGMMASMLEPISISNADDWKLLISELEPWGEVPDSGSVTEASSEASERGMIATLSANGLWIAEFLPWGSDGRLRARARAAPEGSRVPSGGYTWADRDAILLWRASDAGSDAASELKEALRVDDLSVAQGILRVAGEVLGRYHSAVEEVRTTPRDPSRWNARTQWLEETLRATHLWRAKYSKNQPCTLSLGDVRLSDISADSLRIGRPRLADALRTHTCEFPAMRDLASLVHDLSRIHYSSSTSLDQTPLRLALIDGWKSTAPAEWASDEAFYSHRGGMAIWEYEQCLLDVLEATSNQSGVPEPAVTTLAYVKAYQKRMFSNRTWGALSIMAAFFGIASLINTFPPALVEIPIPIACLALSYWLNGVYKRMSPPPERPFTYLGR</sequence>
<gene>
    <name evidence="2" type="ORF">METZ01_LOCUS76809</name>
</gene>
<name>A0A381U6T9_9ZZZZ</name>
<dbReference type="AlphaFoldDB" id="A0A381U6T9"/>
<dbReference type="EMBL" id="UINC01005852">
    <property type="protein sequence ID" value="SVA23955.1"/>
    <property type="molecule type" value="Genomic_DNA"/>
</dbReference>
<keyword evidence="1" id="KW-0472">Membrane</keyword>